<gene>
    <name evidence="4" type="ORF">FOXG_21484</name>
</gene>
<dbReference type="EMBL" id="DS231717">
    <property type="protein sequence ID" value="KNB15788.1"/>
    <property type="molecule type" value="Genomic_DNA"/>
</dbReference>
<sequence length="503" mass="56816">MVLQMPDLELAEIFYHISLVGGPPLPKGMLDKDLEILTCRVWSCSLGRQSLFSEDQSLSKANHRSRDTNSPIFYKGRLGRRDGVQKTEKGYDDPEHDQGKVELLQHFCSNHYYYPKPDRVRNGESKRFTVHVENIHRDLTEEYLMELFERIGPVINLQFRNDCAGPSKGTAEVTYEMKEDAEDALGQIDGANAIGQPIQLTLLSSQGQIDAANEEPFPCPCCPLMLPHTYTDNARWRAHVVQDLCPYICIFEDCESPDKIGNGTSTVSFNDPMDLGEHISAFHKDVASDDTELLIQAGELPAGIQRIACPLCRRGLVTNKTSADEDQCLVHPDNRVQKVGLIQLEEAEHIATHIHEFALHAFPWPNETKTEPDLDLLKSNSTASSRPEITFQASSHTIYFGKEYGFYNPHEILEIVQTLRQELTLLDRSSLTGLLDWIAGEPESVIQRLDCEALAVVLNECRTTISQLQLSKNSHSRNETHEEELVHELQEQNEKLHSLFKTG</sequence>
<dbReference type="Proteomes" id="UP000009097">
    <property type="component" value="Chromosome 14"/>
</dbReference>
<accession>A0A0J9VYB8</accession>
<dbReference type="InterPro" id="IPR000504">
    <property type="entry name" value="RRM_dom"/>
</dbReference>
<name>A0A0J9VYB8_FUSO4</name>
<evidence type="ECO:0000313" key="4">
    <source>
        <dbReference type="EMBL" id="KNB15788.1"/>
    </source>
</evidence>
<dbReference type="InterPro" id="IPR051229">
    <property type="entry name" value="ALYREF_mRNA_export"/>
</dbReference>
<dbReference type="InterPro" id="IPR012677">
    <property type="entry name" value="Nucleotide-bd_a/b_plait_sf"/>
</dbReference>
<evidence type="ECO:0000256" key="2">
    <source>
        <dbReference type="PROSITE-ProRule" id="PRU00176"/>
    </source>
</evidence>
<proteinExistence type="predicted"/>
<dbReference type="SUPFAM" id="SSF54928">
    <property type="entry name" value="RNA-binding domain, RBD"/>
    <property type="match status" value="1"/>
</dbReference>
<dbReference type="VEuPathDB" id="FungiDB:FOXG_21484"/>
<evidence type="ECO:0000313" key="5">
    <source>
        <dbReference type="Proteomes" id="UP000009097"/>
    </source>
</evidence>
<keyword evidence="1 2" id="KW-0694">RNA-binding</keyword>
<dbReference type="GeneID" id="28962190"/>
<dbReference type="AlphaFoldDB" id="A0A0J9VYB8"/>
<dbReference type="PROSITE" id="PS50102">
    <property type="entry name" value="RRM"/>
    <property type="match status" value="1"/>
</dbReference>
<dbReference type="Pfam" id="PF00076">
    <property type="entry name" value="RRM_1"/>
    <property type="match status" value="1"/>
</dbReference>
<dbReference type="SMART" id="SM00360">
    <property type="entry name" value="RRM"/>
    <property type="match status" value="1"/>
</dbReference>
<dbReference type="RefSeq" id="XP_018253833.1">
    <property type="nucleotide sequence ID" value="XM_018401824.1"/>
</dbReference>
<dbReference type="PANTHER" id="PTHR19965:SF82">
    <property type="entry name" value="THO COMPLEX SUBUNIT 4"/>
    <property type="match status" value="1"/>
</dbReference>
<dbReference type="GO" id="GO:0005634">
    <property type="term" value="C:nucleus"/>
    <property type="evidence" value="ECO:0007669"/>
    <property type="project" value="TreeGrafter"/>
</dbReference>
<reference evidence="4 5" key="1">
    <citation type="journal article" date="2010" name="Nature">
        <title>Comparative genomics reveals mobile pathogenicity chromosomes in Fusarium.</title>
        <authorList>
            <person name="Ma L.J."/>
            <person name="van der Does H.C."/>
            <person name="Borkovich K.A."/>
            <person name="Coleman J.J."/>
            <person name="Daboussi M.J."/>
            <person name="Di Pietro A."/>
            <person name="Dufresne M."/>
            <person name="Freitag M."/>
            <person name="Grabherr M."/>
            <person name="Henrissat B."/>
            <person name="Houterman P.M."/>
            <person name="Kang S."/>
            <person name="Shim W.B."/>
            <person name="Woloshuk C."/>
            <person name="Xie X."/>
            <person name="Xu J.R."/>
            <person name="Antoniw J."/>
            <person name="Baker S.E."/>
            <person name="Bluhm B.H."/>
            <person name="Breakspear A."/>
            <person name="Brown D.W."/>
            <person name="Butchko R.A."/>
            <person name="Chapman S."/>
            <person name="Coulson R."/>
            <person name="Coutinho P.M."/>
            <person name="Danchin E.G."/>
            <person name="Diener A."/>
            <person name="Gale L.R."/>
            <person name="Gardiner D.M."/>
            <person name="Goff S."/>
            <person name="Hammond-Kosack K.E."/>
            <person name="Hilburn K."/>
            <person name="Hua-Van A."/>
            <person name="Jonkers W."/>
            <person name="Kazan K."/>
            <person name="Kodira C.D."/>
            <person name="Koehrsen M."/>
            <person name="Kumar L."/>
            <person name="Lee Y.H."/>
            <person name="Li L."/>
            <person name="Manners J.M."/>
            <person name="Miranda-Saavedra D."/>
            <person name="Mukherjee M."/>
            <person name="Park G."/>
            <person name="Park J."/>
            <person name="Park S.Y."/>
            <person name="Proctor R.H."/>
            <person name="Regev A."/>
            <person name="Ruiz-Roldan M.C."/>
            <person name="Sain D."/>
            <person name="Sakthikumar S."/>
            <person name="Sykes S."/>
            <person name="Schwartz D.C."/>
            <person name="Turgeon B.G."/>
            <person name="Wapinski I."/>
            <person name="Yoder O."/>
            <person name="Young S."/>
            <person name="Zeng Q."/>
            <person name="Zhou S."/>
            <person name="Galagan J."/>
            <person name="Cuomo C.A."/>
            <person name="Kistler H.C."/>
            <person name="Rep M."/>
        </authorList>
    </citation>
    <scope>NUCLEOTIDE SEQUENCE [LARGE SCALE GENOMIC DNA]</scope>
    <source>
        <strain evidence="5">4287 / CBS 123668 / FGSC 9935 / NRRL 34936</strain>
    </source>
</reference>
<protein>
    <recommendedName>
        <fullName evidence="3">RRM domain-containing protein</fullName>
    </recommendedName>
</protein>
<dbReference type="PANTHER" id="PTHR19965">
    <property type="entry name" value="RNA AND EXPORT FACTOR BINDING PROTEIN"/>
    <property type="match status" value="1"/>
</dbReference>
<dbReference type="InterPro" id="IPR035979">
    <property type="entry name" value="RBD_domain_sf"/>
</dbReference>
<evidence type="ECO:0000259" key="3">
    <source>
        <dbReference type="PROSITE" id="PS50102"/>
    </source>
</evidence>
<dbReference type="CDD" id="cd12418">
    <property type="entry name" value="RRM_Aly_REF_like"/>
    <property type="match status" value="1"/>
</dbReference>
<evidence type="ECO:0000256" key="1">
    <source>
        <dbReference type="ARBA" id="ARBA00022884"/>
    </source>
</evidence>
<dbReference type="GO" id="GO:0003729">
    <property type="term" value="F:mRNA binding"/>
    <property type="evidence" value="ECO:0007669"/>
    <property type="project" value="TreeGrafter"/>
</dbReference>
<organism evidence="4 5">
    <name type="scientific">Fusarium oxysporum f. sp. lycopersici (strain 4287 / CBS 123668 / FGSC 9935 / NRRL 34936)</name>
    <name type="common">Fusarium vascular wilt of tomato</name>
    <dbReference type="NCBI Taxonomy" id="426428"/>
    <lineage>
        <taxon>Eukaryota</taxon>
        <taxon>Fungi</taxon>
        <taxon>Dikarya</taxon>
        <taxon>Ascomycota</taxon>
        <taxon>Pezizomycotina</taxon>
        <taxon>Sordariomycetes</taxon>
        <taxon>Hypocreomycetidae</taxon>
        <taxon>Hypocreales</taxon>
        <taxon>Nectriaceae</taxon>
        <taxon>Fusarium</taxon>
        <taxon>Fusarium oxysporum species complex</taxon>
    </lineage>
</organism>
<dbReference type="Gene3D" id="3.30.70.330">
    <property type="match status" value="1"/>
</dbReference>
<dbReference type="KEGG" id="fox:FOXG_21484"/>
<feature type="domain" description="RRM" evidence="3">
    <location>
        <begin position="128"/>
        <end position="205"/>
    </location>
</feature>